<name>A0A0E9Q1K1_ANGAN</name>
<dbReference type="AlphaFoldDB" id="A0A0E9Q1K1"/>
<reference evidence="1" key="2">
    <citation type="journal article" date="2015" name="Fish Shellfish Immunol.">
        <title>Early steps in the European eel (Anguilla anguilla)-Vibrio vulnificus interaction in the gills: Role of the RtxA13 toxin.</title>
        <authorList>
            <person name="Callol A."/>
            <person name="Pajuelo D."/>
            <person name="Ebbesson L."/>
            <person name="Teles M."/>
            <person name="MacKenzie S."/>
            <person name="Amaro C."/>
        </authorList>
    </citation>
    <scope>NUCLEOTIDE SEQUENCE</scope>
</reference>
<proteinExistence type="predicted"/>
<evidence type="ECO:0000313" key="1">
    <source>
        <dbReference type="EMBL" id="JAH10736.1"/>
    </source>
</evidence>
<accession>A0A0E9Q1K1</accession>
<protein>
    <submittedName>
        <fullName evidence="1">Uncharacterized protein</fullName>
    </submittedName>
</protein>
<reference evidence="1" key="1">
    <citation type="submission" date="2014-11" db="EMBL/GenBank/DDBJ databases">
        <authorList>
            <person name="Amaro Gonzalez C."/>
        </authorList>
    </citation>
    <scope>NUCLEOTIDE SEQUENCE</scope>
</reference>
<dbReference type="EMBL" id="GBXM01097841">
    <property type="protein sequence ID" value="JAH10736.1"/>
    <property type="molecule type" value="Transcribed_RNA"/>
</dbReference>
<sequence length="61" mass="7366">MFSERCWTFFQRSNIAAARQQHCANVLCQLCVGIRWLQLPMIRMIYNIYLYITLFHGRIII</sequence>
<organism evidence="1">
    <name type="scientific">Anguilla anguilla</name>
    <name type="common">European freshwater eel</name>
    <name type="synonym">Muraena anguilla</name>
    <dbReference type="NCBI Taxonomy" id="7936"/>
    <lineage>
        <taxon>Eukaryota</taxon>
        <taxon>Metazoa</taxon>
        <taxon>Chordata</taxon>
        <taxon>Craniata</taxon>
        <taxon>Vertebrata</taxon>
        <taxon>Euteleostomi</taxon>
        <taxon>Actinopterygii</taxon>
        <taxon>Neopterygii</taxon>
        <taxon>Teleostei</taxon>
        <taxon>Anguilliformes</taxon>
        <taxon>Anguillidae</taxon>
        <taxon>Anguilla</taxon>
    </lineage>
</organism>